<evidence type="ECO:0000256" key="4">
    <source>
        <dbReference type="ARBA" id="ARBA00022833"/>
    </source>
</evidence>
<dbReference type="Proteomes" id="UP000242875">
    <property type="component" value="Unassembled WGS sequence"/>
</dbReference>
<dbReference type="InterPro" id="IPR037321">
    <property type="entry name" value="KIN17-like"/>
</dbReference>
<dbReference type="PANTHER" id="PTHR12805">
    <property type="entry name" value="KIN17 KIN, ANTIGENIC DETERMINANT OF RECA PROTEIN HOMOLOG"/>
    <property type="match status" value="1"/>
</dbReference>
<dbReference type="Pfam" id="PF25095">
    <property type="entry name" value="C2H2-zf_KIN17"/>
    <property type="match status" value="1"/>
</dbReference>
<evidence type="ECO:0000313" key="8">
    <source>
        <dbReference type="Proteomes" id="UP000242875"/>
    </source>
</evidence>
<dbReference type="InterPro" id="IPR013087">
    <property type="entry name" value="Znf_C2H2_type"/>
</dbReference>
<proteinExistence type="inferred from homology"/>
<reference evidence="7 8" key="1">
    <citation type="journal article" date="2017" name="Mycologia">
        <title>Bifiguratus adelaidae, gen. et sp. nov., a new member of Mucoromycotina in endophytic and soil-dwelling habitats.</title>
        <authorList>
            <person name="Torres-Cruz T.J."/>
            <person name="Billingsley Tobias T.L."/>
            <person name="Almatruk M."/>
            <person name="Hesse C."/>
            <person name="Kuske C.R."/>
            <person name="Desiro A."/>
            <person name="Benucci G.M."/>
            <person name="Bonito G."/>
            <person name="Stajich J.E."/>
            <person name="Dunlap C."/>
            <person name="Arnold A.E."/>
            <person name="Porras-Alfaro A."/>
        </authorList>
    </citation>
    <scope>NUCLEOTIDE SEQUENCE [LARGE SCALE GENOMIC DNA]</scope>
    <source>
        <strain evidence="7 8">AZ0501</strain>
    </source>
</reference>
<evidence type="ECO:0000313" key="7">
    <source>
        <dbReference type="EMBL" id="OZJ04233.1"/>
    </source>
</evidence>
<evidence type="ECO:0000259" key="6">
    <source>
        <dbReference type="PROSITE" id="PS00028"/>
    </source>
</evidence>
<gene>
    <name evidence="7" type="ORF">BZG36_04237</name>
</gene>
<keyword evidence="2" id="KW-0479">Metal-binding</keyword>
<dbReference type="Gene3D" id="1.10.10.2030">
    <property type="entry name" value="DNA/RNA-binding protein Kin17, conserved domain"/>
    <property type="match status" value="1"/>
</dbReference>
<feature type="compositionally biased region" description="Basic and acidic residues" evidence="5">
    <location>
        <begin position="168"/>
        <end position="207"/>
    </location>
</feature>
<keyword evidence="4" id="KW-0862">Zinc</keyword>
<evidence type="ECO:0000256" key="1">
    <source>
        <dbReference type="ARBA" id="ARBA00008517"/>
    </source>
</evidence>
<dbReference type="PANTHER" id="PTHR12805:SF0">
    <property type="entry name" value="DNA_RNA-BINDING PROTEIN KIN17"/>
    <property type="match status" value="1"/>
</dbReference>
<dbReference type="InterPro" id="IPR056767">
    <property type="entry name" value="C2H2-Znf_KIN17"/>
</dbReference>
<feature type="region of interest" description="Disordered" evidence="5">
    <location>
        <begin position="151"/>
        <end position="225"/>
    </location>
</feature>
<dbReference type="Pfam" id="PF10357">
    <property type="entry name" value="WH_KIN17"/>
    <property type="match status" value="1"/>
</dbReference>
<keyword evidence="3" id="KW-0863">Zinc-finger</keyword>
<dbReference type="GO" id="GO:0003690">
    <property type="term" value="F:double-stranded DNA binding"/>
    <property type="evidence" value="ECO:0007669"/>
    <property type="project" value="TreeGrafter"/>
</dbReference>
<dbReference type="EMBL" id="MVBO01000048">
    <property type="protein sequence ID" value="OZJ04233.1"/>
    <property type="molecule type" value="Genomic_DNA"/>
</dbReference>
<dbReference type="PROSITE" id="PS00028">
    <property type="entry name" value="ZINC_FINGER_C2H2_1"/>
    <property type="match status" value="1"/>
</dbReference>
<comment type="similarity">
    <text evidence="1">Belongs to the KIN17 family.</text>
</comment>
<feature type="region of interest" description="Disordered" evidence="5">
    <location>
        <begin position="248"/>
        <end position="304"/>
    </location>
</feature>
<dbReference type="GO" id="GO:0005634">
    <property type="term" value="C:nucleus"/>
    <property type="evidence" value="ECO:0007669"/>
    <property type="project" value="TreeGrafter"/>
</dbReference>
<evidence type="ECO:0000256" key="2">
    <source>
        <dbReference type="ARBA" id="ARBA00022723"/>
    </source>
</evidence>
<feature type="compositionally biased region" description="Basic and acidic residues" evidence="5">
    <location>
        <begin position="270"/>
        <end position="304"/>
    </location>
</feature>
<feature type="domain" description="C2H2-type" evidence="6">
    <location>
        <begin position="28"/>
        <end position="50"/>
    </location>
</feature>
<dbReference type="GO" id="GO:0006260">
    <property type="term" value="P:DNA replication"/>
    <property type="evidence" value="ECO:0007669"/>
    <property type="project" value="TreeGrafter"/>
</dbReference>
<name>A0A261Y0X2_9FUNG</name>
<sequence>MPKDGFLTPKAIANRIKAKGLQRLRWYCQVCQKQCRDENGFKNHCNSESHQRQMHVVGEHAGSYIYSYSKEFETEFIKLLSSRYNTQRVFANQVYQEYISDRHHIHMNATRWHSLSEFVKYLGRSGIAHVDESEKGWFIAWIDNSPKALERQAAQQKRARQDMDDEQREQRQIQEQIEKAKRDAEAEEKADTGPKELKRENEEEKIKLNLFGPKENGNGATTNGIEKPKTAFAMSISGMKKPGGLAALAKKSAPAANPGNPLSSSTPTRPPEKRKMTAMEEIMHQEQMRKKRREAMGNDHRPRE</sequence>
<dbReference type="GO" id="GO:0006974">
    <property type="term" value="P:DNA damage response"/>
    <property type="evidence" value="ECO:0007669"/>
    <property type="project" value="TreeGrafter"/>
</dbReference>
<evidence type="ECO:0000256" key="5">
    <source>
        <dbReference type="SAM" id="MobiDB-lite"/>
    </source>
</evidence>
<dbReference type="SUPFAM" id="SSF57667">
    <property type="entry name" value="beta-beta-alpha zinc fingers"/>
    <property type="match status" value="1"/>
</dbReference>
<evidence type="ECO:0000256" key="3">
    <source>
        <dbReference type="ARBA" id="ARBA00022771"/>
    </source>
</evidence>
<comment type="caution">
    <text evidence="7">The sequence shown here is derived from an EMBL/GenBank/DDBJ whole genome shotgun (WGS) entry which is preliminary data.</text>
</comment>
<protein>
    <recommendedName>
        <fullName evidence="6">C2H2-type domain-containing protein</fullName>
    </recommendedName>
</protein>
<keyword evidence="8" id="KW-1185">Reference proteome</keyword>
<accession>A0A261Y0X2</accession>
<dbReference type="InterPro" id="IPR038254">
    <property type="entry name" value="KIN17_WH-like_sf"/>
</dbReference>
<dbReference type="OrthoDB" id="10266249at2759"/>
<dbReference type="FunFam" id="1.10.10.2030:FF:000001">
    <property type="entry name" value="DNA/RNA-binding protein KIN17, putative"/>
    <property type="match status" value="1"/>
</dbReference>
<dbReference type="InterPro" id="IPR019447">
    <property type="entry name" value="DNA/RNA-bd_Kin17_WH-like_dom"/>
</dbReference>
<dbReference type="SMART" id="SM01253">
    <property type="entry name" value="Kin17_mid"/>
    <property type="match status" value="1"/>
</dbReference>
<dbReference type="AlphaFoldDB" id="A0A261Y0X2"/>
<dbReference type="GO" id="GO:0008270">
    <property type="term" value="F:zinc ion binding"/>
    <property type="evidence" value="ECO:0007669"/>
    <property type="project" value="UniProtKB-KW"/>
</dbReference>
<dbReference type="InterPro" id="IPR036236">
    <property type="entry name" value="Znf_C2H2_sf"/>
</dbReference>
<organism evidence="7 8">
    <name type="scientific">Bifiguratus adelaidae</name>
    <dbReference type="NCBI Taxonomy" id="1938954"/>
    <lineage>
        <taxon>Eukaryota</taxon>
        <taxon>Fungi</taxon>
        <taxon>Fungi incertae sedis</taxon>
        <taxon>Mucoromycota</taxon>
        <taxon>Mucoromycotina</taxon>
        <taxon>Endogonomycetes</taxon>
        <taxon>Endogonales</taxon>
        <taxon>Endogonales incertae sedis</taxon>
        <taxon>Bifiguratus</taxon>
    </lineage>
</organism>